<name>A0ABN2GX27_9ACTN</name>
<proteinExistence type="predicted"/>
<keyword evidence="3" id="KW-1185">Reference proteome</keyword>
<dbReference type="Proteomes" id="UP001500618">
    <property type="component" value="Unassembled WGS sequence"/>
</dbReference>
<reference evidence="2 3" key="1">
    <citation type="journal article" date="2019" name="Int. J. Syst. Evol. Microbiol.">
        <title>The Global Catalogue of Microorganisms (GCM) 10K type strain sequencing project: providing services to taxonomists for standard genome sequencing and annotation.</title>
        <authorList>
            <consortium name="The Broad Institute Genomics Platform"/>
            <consortium name="The Broad Institute Genome Sequencing Center for Infectious Disease"/>
            <person name="Wu L."/>
            <person name="Ma J."/>
        </authorList>
    </citation>
    <scope>NUCLEOTIDE SEQUENCE [LARGE SCALE GENOMIC DNA]</scope>
    <source>
        <strain evidence="2 3">JCM 14718</strain>
    </source>
</reference>
<feature type="compositionally biased region" description="Basic and acidic residues" evidence="1">
    <location>
        <begin position="69"/>
        <end position="80"/>
    </location>
</feature>
<gene>
    <name evidence="2" type="ORF">GCM10009765_29390</name>
</gene>
<dbReference type="EMBL" id="BAAANY010000009">
    <property type="protein sequence ID" value="GAA1678207.1"/>
    <property type="molecule type" value="Genomic_DNA"/>
</dbReference>
<comment type="caution">
    <text evidence="2">The sequence shown here is derived from an EMBL/GenBank/DDBJ whole genome shotgun (WGS) entry which is preliminary data.</text>
</comment>
<sequence length="100" mass="10968">MPWLRVFSVWVRRLVYQARETPPRHQRAVSGWGFPVLTADPPDVSGAFGAGAVDYGYESRSSDPAKPAGSEDRRPCRRGDNIGLAADGAERGWVRRSGPT</sequence>
<organism evidence="2 3">
    <name type="scientific">Fodinicola feengrottensis</name>
    <dbReference type="NCBI Taxonomy" id="435914"/>
    <lineage>
        <taxon>Bacteria</taxon>
        <taxon>Bacillati</taxon>
        <taxon>Actinomycetota</taxon>
        <taxon>Actinomycetes</taxon>
        <taxon>Mycobacteriales</taxon>
        <taxon>Fodinicola</taxon>
    </lineage>
</organism>
<feature type="region of interest" description="Disordered" evidence="1">
    <location>
        <begin position="57"/>
        <end position="100"/>
    </location>
</feature>
<evidence type="ECO:0000256" key="1">
    <source>
        <dbReference type="SAM" id="MobiDB-lite"/>
    </source>
</evidence>
<evidence type="ECO:0000313" key="2">
    <source>
        <dbReference type="EMBL" id="GAA1678207.1"/>
    </source>
</evidence>
<accession>A0ABN2GX27</accession>
<protein>
    <submittedName>
        <fullName evidence="2">Uncharacterized protein</fullName>
    </submittedName>
</protein>
<evidence type="ECO:0000313" key="3">
    <source>
        <dbReference type="Proteomes" id="UP001500618"/>
    </source>
</evidence>